<dbReference type="EC" id="2.6.1.44" evidence="3"/>
<dbReference type="GO" id="GO:0019265">
    <property type="term" value="P:glycine biosynthetic process, by transamination of glyoxylate"/>
    <property type="evidence" value="ECO:0007669"/>
    <property type="project" value="TreeGrafter"/>
</dbReference>
<keyword evidence="6 8" id="KW-0663">Pyridoxal phosphate</keyword>
<proteinExistence type="inferred from homology"/>
<feature type="modified residue" description="N6-(pyridoxal phosphate)lysine" evidence="8">
    <location>
        <position position="195"/>
    </location>
</feature>
<dbReference type="Gene3D" id="3.40.640.10">
    <property type="entry name" value="Type I PLP-dependent aspartate aminotransferase-like (Major domain)"/>
    <property type="match status" value="1"/>
</dbReference>
<dbReference type="InterPro" id="IPR024169">
    <property type="entry name" value="SP_NH2Trfase/AEP_transaminase"/>
</dbReference>
<dbReference type="Proteomes" id="UP000274922">
    <property type="component" value="Unassembled WGS sequence"/>
</dbReference>
<evidence type="ECO:0000256" key="6">
    <source>
        <dbReference type="ARBA" id="ARBA00022898"/>
    </source>
</evidence>
<evidence type="ECO:0000256" key="9">
    <source>
        <dbReference type="RuleBase" id="RU004075"/>
    </source>
</evidence>
<dbReference type="Gene3D" id="3.90.1150.10">
    <property type="entry name" value="Aspartate Aminotransferase, domain 1"/>
    <property type="match status" value="1"/>
</dbReference>
<dbReference type="FunFam" id="3.90.1150.10:FF:000049">
    <property type="entry name" value="Alanine-glyoxylate aminotransferase 1"/>
    <property type="match status" value="1"/>
</dbReference>
<keyword evidence="4" id="KW-0032">Aminotransferase</keyword>
<evidence type="ECO:0000256" key="2">
    <source>
        <dbReference type="ARBA" id="ARBA00009236"/>
    </source>
</evidence>
<reference evidence="13" key="1">
    <citation type="journal article" date="2018" name="Nat. Microbiol.">
        <title>Leveraging single-cell genomics to expand the fungal tree of life.</title>
        <authorList>
            <person name="Ahrendt S.R."/>
            <person name="Quandt C.A."/>
            <person name="Ciobanu D."/>
            <person name="Clum A."/>
            <person name="Salamov A."/>
            <person name="Andreopoulos B."/>
            <person name="Cheng J.F."/>
            <person name="Woyke T."/>
            <person name="Pelin A."/>
            <person name="Henrissat B."/>
            <person name="Reynolds N.K."/>
            <person name="Benny G.L."/>
            <person name="Smith M.E."/>
            <person name="James T.Y."/>
            <person name="Grigoriev I.V."/>
        </authorList>
    </citation>
    <scope>NUCLEOTIDE SEQUENCE [LARGE SCALE GENOMIC DNA]</scope>
    <source>
        <strain evidence="13">ATCC 52028</strain>
    </source>
</reference>
<organism evidence="12 13">
    <name type="scientific">Caulochytrium protostelioides</name>
    <dbReference type="NCBI Taxonomy" id="1555241"/>
    <lineage>
        <taxon>Eukaryota</taxon>
        <taxon>Fungi</taxon>
        <taxon>Fungi incertae sedis</taxon>
        <taxon>Chytridiomycota</taxon>
        <taxon>Chytridiomycota incertae sedis</taxon>
        <taxon>Chytridiomycetes</taxon>
        <taxon>Caulochytriales</taxon>
        <taxon>Caulochytriaceae</taxon>
        <taxon>Caulochytrium</taxon>
    </lineage>
</organism>
<dbReference type="PROSITE" id="PS00595">
    <property type="entry name" value="AA_TRANSFER_CLASS_5"/>
    <property type="match status" value="1"/>
</dbReference>
<dbReference type="GO" id="GO:0004760">
    <property type="term" value="F:L-serine-pyruvate transaminase activity"/>
    <property type="evidence" value="ECO:0007669"/>
    <property type="project" value="TreeGrafter"/>
</dbReference>
<gene>
    <name evidence="12" type="ORF">CXG81DRAFT_28342</name>
</gene>
<evidence type="ECO:0000259" key="11">
    <source>
        <dbReference type="Pfam" id="PF00266"/>
    </source>
</evidence>
<dbReference type="InterPro" id="IPR000192">
    <property type="entry name" value="Aminotrans_V_dom"/>
</dbReference>
<dbReference type="InterPro" id="IPR015424">
    <property type="entry name" value="PyrdxlP-dep_Trfase"/>
</dbReference>
<dbReference type="GO" id="GO:0008453">
    <property type="term" value="F:alanine-glyoxylate transaminase activity"/>
    <property type="evidence" value="ECO:0007669"/>
    <property type="project" value="UniProtKB-EC"/>
</dbReference>
<dbReference type="InterPro" id="IPR015422">
    <property type="entry name" value="PyrdxlP-dep_Trfase_small"/>
</dbReference>
<accession>A0A4P9X1D5</accession>
<dbReference type="EMBL" id="ML014351">
    <property type="protein sequence ID" value="RKO98865.1"/>
    <property type="molecule type" value="Genomic_DNA"/>
</dbReference>
<dbReference type="PANTHER" id="PTHR21152:SF24">
    <property type="entry name" value="ALANINE--GLYOXYLATE AMINOTRANSFERASE 1"/>
    <property type="match status" value="1"/>
</dbReference>
<sequence>MAGAHALCMIPGPVEFDGDVLAAMSTPATSHVAPAFLETFGRALEKLRVVFAAPSAQPFVFAGSGTLAWDATAANLLEPGDAVLVVNTGIFADWFGECLGVYGGDVTQLRSSGFGDRPALGQIEEALAAKSYKMIVITQVDTSSGVLNDVKTIAALVSRVSPDTLIVVDGVCSVGGEALQQEAWGVDVALTASQKALGVPPGLAVLMVSQRALKRALDRTAKPTAYFVSFKKWHPIMQKYEARQPSYFATPPVQLIMALDTSLTHLVAAQADGAAASRRWEEHVAASATVKDALEAFGLTLVPTHRDHAAHTLTAVYYPEGIDGPALLKAISERGVVVAGGLFPGKAGTYFRIGHMNISATRPDLHHLETTIKAVKEALTSLGYAFPSK</sequence>
<evidence type="ECO:0000256" key="4">
    <source>
        <dbReference type="ARBA" id="ARBA00022576"/>
    </source>
</evidence>
<protein>
    <recommendedName>
        <fullName evidence="3">alanine--glyoxylate transaminase</fullName>
        <ecNumber evidence="3">2.6.1.44</ecNumber>
    </recommendedName>
</protein>
<comment type="cofactor">
    <cofactor evidence="1 8 10">
        <name>pyridoxal 5'-phosphate</name>
        <dbReference type="ChEBI" id="CHEBI:597326"/>
    </cofactor>
</comment>
<name>A0A4P9X1D5_9FUNG</name>
<feature type="binding site" evidence="7">
    <location>
        <position position="352"/>
    </location>
    <ligand>
        <name>substrate</name>
    </ligand>
</feature>
<evidence type="ECO:0000256" key="8">
    <source>
        <dbReference type="PIRSR" id="PIRSR000524-50"/>
    </source>
</evidence>
<dbReference type="PIRSF" id="PIRSF000524">
    <property type="entry name" value="SPT"/>
    <property type="match status" value="1"/>
</dbReference>
<dbReference type="STRING" id="1555241.A0A4P9X1D5"/>
<dbReference type="Pfam" id="PF00266">
    <property type="entry name" value="Aminotran_5"/>
    <property type="match status" value="1"/>
</dbReference>
<evidence type="ECO:0000256" key="5">
    <source>
        <dbReference type="ARBA" id="ARBA00022679"/>
    </source>
</evidence>
<dbReference type="InterPro" id="IPR015421">
    <property type="entry name" value="PyrdxlP-dep_Trfase_major"/>
</dbReference>
<dbReference type="InterPro" id="IPR020578">
    <property type="entry name" value="Aminotrans_V_PyrdxlP_BS"/>
</dbReference>
<evidence type="ECO:0000313" key="13">
    <source>
        <dbReference type="Proteomes" id="UP000274922"/>
    </source>
</evidence>
<dbReference type="PANTHER" id="PTHR21152">
    <property type="entry name" value="AMINOTRANSFERASE CLASS V"/>
    <property type="match status" value="1"/>
</dbReference>
<evidence type="ECO:0000256" key="3">
    <source>
        <dbReference type="ARBA" id="ARBA00013049"/>
    </source>
</evidence>
<dbReference type="OrthoDB" id="7403325at2759"/>
<keyword evidence="13" id="KW-1185">Reference proteome</keyword>
<dbReference type="GO" id="GO:0005777">
    <property type="term" value="C:peroxisome"/>
    <property type="evidence" value="ECO:0007669"/>
    <property type="project" value="TreeGrafter"/>
</dbReference>
<evidence type="ECO:0000256" key="10">
    <source>
        <dbReference type="RuleBase" id="RU004504"/>
    </source>
</evidence>
<dbReference type="FunFam" id="3.40.640.10:FF:000027">
    <property type="entry name" value="Serine--pyruvate aminotransferase, mitochondrial"/>
    <property type="match status" value="1"/>
</dbReference>
<dbReference type="SUPFAM" id="SSF53383">
    <property type="entry name" value="PLP-dependent transferases"/>
    <property type="match status" value="1"/>
</dbReference>
<dbReference type="AlphaFoldDB" id="A0A4P9X1D5"/>
<evidence type="ECO:0000256" key="7">
    <source>
        <dbReference type="PIRSR" id="PIRSR000524-1"/>
    </source>
</evidence>
<evidence type="ECO:0000313" key="12">
    <source>
        <dbReference type="EMBL" id="RKO98865.1"/>
    </source>
</evidence>
<keyword evidence="5" id="KW-0808">Transferase</keyword>
<feature type="domain" description="Aminotransferase class V" evidence="11">
    <location>
        <begin position="28"/>
        <end position="341"/>
    </location>
</feature>
<comment type="similarity">
    <text evidence="2 9">Belongs to the class-V pyridoxal-phosphate-dependent aminotransferase family.</text>
</comment>
<evidence type="ECO:0000256" key="1">
    <source>
        <dbReference type="ARBA" id="ARBA00001933"/>
    </source>
</evidence>